<dbReference type="Proteomes" id="UP001055072">
    <property type="component" value="Unassembled WGS sequence"/>
</dbReference>
<evidence type="ECO:0000313" key="1">
    <source>
        <dbReference type="EMBL" id="KAI0086609.1"/>
    </source>
</evidence>
<evidence type="ECO:0000313" key="2">
    <source>
        <dbReference type="Proteomes" id="UP001055072"/>
    </source>
</evidence>
<protein>
    <submittedName>
        <fullName evidence="1">Uncharacterized protein</fullName>
    </submittedName>
</protein>
<organism evidence="1 2">
    <name type="scientific">Irpex rosettiformis</name>
    <dbReference type="NCBI Taxonomy" id="378272"/>
    <lineage>
        <taxon>Eukaryota</taxon>
        <taxon>Fungi</taxon>
        <taxon>Dikarya</taxon>
        <taxon>Basidiomycota</taxon>
        <taxon>Agaricomycotina</taxon>
        <taxon>Agaricomycetes</taxon>
        <taxon>Polyporales</taxon>
        <taxon>Irpicaceae</taxon>
        <taxon>Irpex</taxon>
    </lineage>
</organism>
<accession>A0ACB8TXM5</accession>
<proteinExistence type="predicted"/>
<gene>
    <name evidence="1" type="ORF">BDY19DRAFT_894320</name>
</gene>
<comment type="caution">
    <text evidence="1">The sequence shown here is derived from an EMBL/GenBank/DDBJ whole genome shotgun (WGS) entry which is preliminary data.</text>
</comment>
<dbReference type="EMBL" id="MU274922">
    <property type="protein sequence ID" value="KAI0086609.1"/>
    <property type="molecule type" value="Genomic_DNA"/>
</dbReference>
<keyword evidence="2" id="KW-1185">Reference proteome</keyword>
<name>A0ACB8TXM5_9APHY</name>
<reference evidence="1" key="1">
    <citation type="journal article" date="2021" name="Environ. Microbiol.">
        <title>Gene family expansions and transcriptome signatures uncover fungal adaptations to wood decay.</title>
        <authorList>
            <person name="Hage H."/>
            <person name="Miyauchi S."/>
            <person name="Viragh M."/>
            <person name="Drula E."/>
            <person name="Min B."/>
            <person name="Chaduli D."/>
            <person name="Navarro D."/>
            <person name="Favel A."/>
            <person name="Norest M."/>
            <person name="Lesage-Meessen L."/>
            <person name="Balint B."/>
            <person name="Merenyi Z."/>
            <person name="de Eugenio L."/>
            <person name="Morin E."/>
            <person name="Martinez A.T."/>
            <person name="Baldrian P."/>
            <person name="Stursova M."/>
            <person name="Martinez M.J."/>
            <person name="Novotny C."/>
            <person name="Magnuson J.K."/>
            <person name="Spatafora J.W."/>
            <person name="Maurice S."/>
            <person name="Pangilinan J."/>
            <person name="Andreopoulos W."/>
            <person name="LaButti K."/>
            <person name="Hundley H."/>
            <person name="Na H."/>
            <person name="Kuo A."/>
            <person name="Barry K."/>
            <person name="Lipzen A."/>
            <person name="Henrissat B."/>
            <person name="Riley R."/>
            <person name="Ahrendt S."/>
            <person name="Nagy L.G."/>
            <person name="Grigoriev I.V."/>
            <person name="Martin F."/>
            <person name="Rosso M.N."/>
        </authorList>
    </citation>
    <scope>NUCLEOTIDE SEQUENCE</scope>
    <source>
        <strain evidence="1">CBS 384.51</strain>
    </source>
</reference>
<sequence>MSTGVCAACGEASTFEEELGSAICLSCGTLSNPSQSILDSHLEHVDSSGRDYFSRGVPVAGGSTLKGRYGRALAGQDKEARERRNMIAMHEFITAIAVRLSHPGSAGRAQAIFDQAMFKGKSRWGKKAKRTAGASLAIALREARKSVSLRDIAFLVDEPLVTVSRSFTTVCTLLQLRLCLFEPAQHLPTLESHLVSLLRTSPNQKESMLPTTLITTLTPLILRLPAIRNIVTSLASLVARVDDLANLPSAPSACALFILGLEGELSASLPNAGALAQALGTRLSVSKAVVMQRYKVIYDLVEEYIKEVPWLEAHEHKPGAGRSKTAKRVVVAKGLKDVVQFQDDIWRRRFLGKVNPVLVLETDPDEEDETSTEGSVYSLGGVSVTRSVSSAGSGASDCHHHPKGLPRSGKRRKTKHDRNVEEISRYLLQPHAYGSTTSVTAPSHPISTSGQDLFQHFLTADDSALEHAFMHPPTRLQLLANSRGGEQGVDDEELFEEDELEGLLRTEEEVRVVGMTVDWGLDESAPMGGGGENDGRPKKRKKISAAGGDKKTGGAKRINMDVLARLLDPNVIAGEYDLDIESGAVVGEDDFDPIDLGYDSDSDCHAAADQVDEGTTNRDTLTPPRTLASANCPGVRSGGGEEEIIEEWRPMSPGGGFDDGDRYDF</sequence>